<dbReference type="RefSeq" id="WP_284014764.1">
    <property type="nucleotide sequence ID" value="NZ_CP126157.1"/>
</dbReference>
<sequence>MLATARFEARQRLPGSVALSLGLAAFAALIVFLAPGLLGEVDLAAFVSQYPPALVERFDLAAIGTIEGFLALELYQFVWLLGLGSYVAYTAAGTIADAVETGRMDTVLAAPVSRQAVVVETFLALLVPVGLANVAVLCAVAAGTRVVGLSVPLADLVAVHALSVPYLLCCGAFGLLVSVVAPRTTLAEESPPAASWRRSSSRPSPTARASRGSGRCRRRATTTRSRCSRPASTTSSARASSSPRRWCWSRWPPRGSARWTSDGR</sequence>
<evidence type="ECO:0000256" key="2">
    <source>
        <dbReference type="SAM" id="Phobius"/>
    </source>
</evidence>
<organism evidence="3 4">
    <name type="scientific">Halobaculum litoreum</name>
    <dbReference type="NCBI Taxonomy" id="3031998"/>
    <lineage>
        <taxon>Archaea</taxon>
        <taxon>Methanobacteriati</taxon>
        <taxon>Methanobacteriota</taxon>
        <taxon>Stenosarchaea group</taxon>
        <taxon>Halobacteria</taxon>
        <taxon>Halobacteriales</taxon>
        <taxon>Haloferacaceae</taxon>
        <taxon>Halobaculum</taxon>
    </lineage>
</organism>
<proteinExistence type="predicted"/>
<dbReference type="GO" id="GO:0005886">
    <property type="term" value="C:plasma membrane"/>
    <property type="evidence" value="ECO:0007669"/>
    <property type="project" value="UniProtKB-SubCell"/>
</dbReference>
<keyword evidence="2" id="KW-0812">Transmembrane</keyword>
<dbReference type="Pfam" id="PF12679">
    <property type="entry name" value="ABC2_membrane_2"/>
    <property type="match status" value="1"/>
</dbReference>
<evidence type="ECO:0000313" key="4">
    <source>
        <dbReference type="Proteomes" id="UP001596368"/>
    </source>
</evidence>
<accession>A0ABD5XV24</accession>
<protein>
    <submittedName>
        <fullName evidence="3">ABC transporter permease subunit</fullName>
    </submittedName>
</protein>
<feature type="transmembrane region" description="Helical" evidence="2">
    <location>
        <begin position="117"/>
        <end position="142"/>
    </location>
</feature>
<reference evidence="3 4" key="1">
    <citation type="journal article" date="2019" name="Int. J. Syst. Evol. Microbiol.">
        <title>The Global Catalogue of Microorganisms (GCM) 10K type strain sequencing project: providing services to taxonomists for standard genome sequencing and annotation.</title>
        <authorList>
            <consortium name="The Broad Institute Genomics Platform"/>
            <consortium name="The Broad Institute Genome Sequencing Center for Infectious Disease"/>
            <person name="Wu L."/>
            <person name="Ma J."/>
        </authorList>
    </citation>
    <scope>NUCLEOTIDE SEQUENCE [LARGE SCALE GENOMIC DNA]</scope>
    <source>
        <strain evidence="3 4">DT92</strain>
    </source>
</reference>
<feature type="transmembrane region" description="Helical" evidence="2">
    <location>
        <begin position="162"/>
        <end position="181"/>
    </location>
</feature>
<gene>
    <name evidence="3" type="ORF">ACFQRB_17380</name>
</gene>
<evidence type="ECO:0000313" key="3">
    <source>
        <dbReference type="EMBL" id="MFC7137751.1"/>
    </source>
</evidence>
<feature type="compositionally biased region" description="Low complexity" evidence="1">
    <location>
        <begin position="222"/>
        <end position="256"/>
    </location>
</feature>
<keyword evidence="2" id="KW-1133">Transmembrane helix</keyword>
<name>A0ABD5XV24_9EURY</name>
<dbReference type="GeneID" id="81123523"/>
<dbReference type="Proteomes" id="UP001596368">
    <property type="component" value="Unassembled WGS sequence"/>
</dbReference>
<evidence type="ECO:0000256" key="1">
    <source>
        <dbReference type="SAM" id="MobiDB-lite"/>
    </source>
</evidence>
<comment type="caution">
    <text evidence="3">The sequence shown here is derived from an EMBL/GenBank/DDBJ whole genome shotgun (WGS) entry which is preliminary data.</text>
</comment>
<feature type="region of interest" description="Disordered" evidence="1">
    <location>
        <begin position="190"/>
        <end position="264"/>
    </location>
</feature>
<keyword evidence="2" id="KW-0472">Membrane</keyword>
<dbReference type="AlphaFoldDB" id="A0ABD5XV24"/>
<dbReference type="EMBL" id="JBHSZG010000002">
    <property type="protein sequence ID" value="MFC7137751.1"/>
    <property type="molecule type" value="Genomic_DNA"/>
</dbReference>
<feature type="transmembrane region" description="Helical" evidence="2">
    <location>
        <begin position="77"/>
        <end position="96"/>
    </location>
</feature>
<feature type="transmembrane region" description="Helical" evidence="2">
    <location>
        <begin position="12"/>
        <end position="34"/>
    </location>
</feature>
<feature type="compositionally biased region" description="Low complexity" evidence="1">
    <location>
        <begin position="190"/>
        <end position="213"/>
    </location>
</feature>
<keyword evidence="4" id="KW-1185">Reference proteome</keyword>